<sequence length="325" mass="36755">MMGEKARVIVRMLQGCNSMTKLRKIHSHVITNGLQHHPSIFDNLLRFCAVSVTGYLSHALLLFQHFDSDPPTMAWNYLLCGFSVSSTPLSSLLFYNQMLLSSSSRPDVYTFSFALKACEKLRSVPKCREIHGSEKLMIFATQIILEHCKIGEFLRHRKIIANGVSSARDLVGIETSISLVLNEMSSSSIRVSNRKLVSCPLFIMMRYLVFMDSKISSPSFRGVFALPVLKHSVLDMLGYQTFLVLDDHLTGPELGRSGYQNSSPVCYGLRRLLVKLGEMNYFYQQRRFNLAEVGIDSHVSFLVYDPLRSMPSWCDGSFIVVLDTI</sequence>
<dbReference type="PANTHER" id="PTHR47926">
    <property type="entry name" value="PENTATRICOPEPTIDE REPEAT-CONTAINING PROTEIN"/>
    <property type="match status" value="1"/>
</dbReference>
<evidence type="ECO:0000313" key="2">
    <source>
        <dbReference type="Proteomes" id="UP000266723"/>
    </source>
</evidence>
<dbReference type="InterPro" id="IPR011990">
    <property type="entry name" value="TPR-like_helical_dom_sf"/>
</dbReference>
<organism evidence="1 2">
    <name type="scientific">Brassica cretica</name>
    <name type="common">Mustard</name>
    <dbReference type="NCBI Taxonomy" id="69181"/>
    <lineage>
        <taxon>Eukaryota</taxon>
        <taxon>Viridiplantae</taxon>
        <taxon>Streptophyta</taxon>
        <taxon>Embryophyta</taxon>
        <taxon>Tracheophyta</taxon>
        <taxon>Spermatophyta</taxon>
        <taxon>Magnoliopsida</taxon>
        <taxon>eudicotyledons</taxon>
        <taxon>Gunneridae</taxon>
        <taxon>Pentapetalae</taxon>
        <taxon>rosids</taxon>
        <taxon>malvids</taxon>
        <taxon>Brassicales</taxon>
        <taxon>Brassicaceae</taxon>
        <taxon>Brassiceae</taxon>
        <taxon>Brassica</taxon>
    </lineage>
</organism>
<proteinExistence type="predicted"/>
<dbReference type="Gene3D" id="1.25.40.10">
    <property type="entry name" value="Tetratricopeptide repeat domain"/>
    <property type="match status" value="1"/>
</dbReference>
<protein>
    <recommendedName>
        <fullName evidence="3">Pentatricopeptide repeat-containing protein</fullName>
    </recommendedName>
</protein>
<evidence type="ECO:0008006" key="3">
    <source>
        <dbReference type="Google" id="ProtNLM"/>
    </source>
</evidence>
<accession>A0ABQ7E1M6</accession>
<dbReference type="EMBL" id="QGKV02000299">
    <property type="protein sequence ID" value="KAF3590997.1"/>
    <property type="molecule type" value="Genomic_DNA"/>
</dbReference>
<evidence type="ECO:0000313" key="1">
    <source>
        <dbReference type="EMBL" id="KAF3590997.1"/>
    </source>
</evidence>
<name>A0ABQ7E1M6_BRACR</name>
<keyword evidence="2" id="KW-1185">Reference proteome</keyword>
<comment type="caution">
    <text evidence="1">The sequence shown here is derived from an EMBL/GenBank/DDBJ whole genome shotgun (WGS) entry which is preliminary data.</text>
</comment>
<dbReference type="InterPro" id="IPR046960">
    <property type="entry name" value="PPR_At4g14850-like_plant"/>
</dbReference>
<gene>
    <name evidence="1" type="ORF">DY000_02020032</name>
</gene>
<dbReference type="Proteomes" id="UP000266723">
    <property type="component" value="Unassembled WGS sequence"/>
</dbReference>
<reference evidence="1 2" key="1">
    <citation type="journal article" date="2020" name="BMC Genomics">
        <title>Intraspecific diversification of the crop wild relative Brassica cretica Lam. using demographic model selection.</title>
        <authorList>
            <person name="Kioukis A."/>
            <person name="Michalopoulou V.A."/>
            <person name="Briers L."/>
            <person name="Pirintsos S."/>
            <person name="Studholme D.J."/>
            <person name="Pavlidis P."/>
            <person name="Sarris P.F."/>
        </authorList>
    </citation>
    <scope>NUCLEOTIDE SEQUENCE [LARGE SCALE GENOMIC DNA]</scope>
    <source>
        <strain evidence="2">cv. PFS-1207/04</strain>
    </source>
</reference>